<dbReference type="EMBL" id="AOIA01000128">
    <property type="protein sequence ID" value="ELY55750.1"/>
    <property type="molecule type" value="Genomic_DNA"/>
</dbReference>
<evidence type="ECO:0000313" key="3">
    <source>
        <dbReference type="Proteomes" id="UP000011531"/>
    </source>
</evidence>
<dbReference type="Pfam" id="PF04307">
    <property type="entry name" value="YdjM"/>
    <property type="match status" value="1"/>
</dbReference>
<keyword evidence="3" id="KW-1185">Reference proteome</keyword>
<sequence>MWPLGHAAVGYLLYTLATRSRFDQPPGQIAVLALLVGTQFPDLLDKPLAWYLAVLPTGRTLAHTLLVLLPVSVAAVALARRTARAEYGIAFALGALAHTLTDALPALWGAADPNHLLWPVTPVEPYESGAPSVIGLFRESLGDPYFLLEFALAAVALALWRRDGAPGLAAVRALADRVRPDRSASGSN</sequence>
<name>L9X1Z5_9EURY</name>
<dbReference type="Proteomes" id="UP000011531">
    <property type="component" value="Unassembled WGS sequence"/>
</dbReference>
<keyword evidence="1" id="KW-0812">Transmembrane</keyword>
<organism evidence="2 3">
    <name type="scientific">Natronococcus jeotgali DSM 18795</name>
    <dbReference type="NCBI Taxonomy" id="1227498"/>
    <lineage>
        <taxon>Archaea</taxon>
        <taxon>Methanobacteriati</taxon>
        <taxon>Methanobacteriota</taxon>
        <taxon>Stenosarchaea group</taxon>
        <taxon>Halobacteria</taxon>
        <taxon>Halobacteriales</taxon>
        <taxon>Natrialbaceae</taxon>
        <taxon>Natronococcus</taxon>
    </lineage>
</organism>
<keyword evidence="1" id="KW-1133">Transmembrane helix</keyword>
<dbReference type="RefSeq" id="WP_008425163.1">
    <property type="nucleotide sequence ID" value="NZ_AOIA01000128.1"/>
</dbReference>
<dbReference type="OrthoDB" id="200338at2157"/>
<dbReference type="GO" id="GO:0016787">
    <property type="term" value="F:hydrolase activity"/>
    <property type="evidence" value="ECO:0007669"/>
    <property type="project" value="UniProtKB-KW"/>
</dbReference>
<comment type="caution">
    <text evidence="2">The sequence shown here is derived from an EMBL/GenBank/DDBJ whole genome shotgun (WGS) entry which is preliminary data.</text>
</comment>
<proteinExistence type="predicted"/>
<dbReference type="PATRIC" id="fig|1227498.3.peg.3111"/>
<evidence type="ECO:0000313" key="2">
    <source>
        <dbReference type="EMBL" id="ELY55750.1"/>
    </source>
</evidence>
<keyword evidence="1" id="KW-0472">Membrane</keyword>
<dbReference type="STRING" id="1227498.C492_15786"/>
<feature type="transmembrane region" description="Helical" evidence="1">
    <location>
        <begin position="60"/>
        <end position="79"/>
    </location>
</feature>
<evidence type="ECO:0000256" key="1">
    <source>
        <dbReference type="SAM" id="Phobius"/>
    </source>
</evidence>
<protein>
    <submittedName>
        <fullName evidence="2">Membrane-bound metal-dependent hydrolase</fullName>
    </submittedName>
</protein>
<keyword evidence="2" id="KW-0378">Hydrolase</keyword>
<accession>L9X1Z5</accession>
<gene>
    <name evidence="2" type="ORF">C492_15786</name>
</gene>
<reference evidence="2 3" key="1">
    <citation type="journal article" date="2014" name="PLoS Genet.">
        <title>Phylogenetically driven sequencing of extremely halophilic archaea reveals strategies for static and dynamic osmo-response.</title>
        <authorList>
            <person name="Becker E.A."/>
            <person name="Seitzer P.M."/>
            <person name="Tritt A."/>
            <person name="Larsen D."/>
            <person name="Krusor M."/>
            <person name="Yao A.I."/>
            <person name="Wu D."/>
            <person name="Madern D."/>
            <person name="Eisen J.A."/>
            <person name="Darling A.E."/>
            <person name="Facciotti M.T."/>
        </authorList>
    </citation>
    <scope>NUCLEOTIDE SEQUENCE [LARGE SCALE GENOMIC DNA]</scope>
    <source>
        <strain evidence="2 3">DSM 18795</strain>
    </source>
</reference>
<dbReference type="InterPro" id="IPR007404">
    <property type="entry name" value="YdjM-like"/>
</dbReference>
<dbReference type="AlphaFoldDB" id="L9X1Z5"/>